<keyword evidence="1" id="KW-0175">Coiled coil</keyword>
<name>A0ABW1YH46_9DEIO</name>
<accession>A0ABW1YH46</accession>
<gene>
    <name evidence="2" type="ORF">ACFP81_11355</name>
</gene>
<dbReference type="RefSeq" id="WP_380083564.1">
    <property type="nucleotide sequence ID" value="NZ_JBHSWD010000001.1"/>
</dbReference>
<dbReference type="EMBL" id="JBHSWD010000001">
    <property type="protein sequence ID" value="MFC6592532.1"/>
    <property type="molecule type" value="Genomic_DNA"/>
</dbReference>
<reference evidence="3" key="1">
    <citation type="journal article" date="2019" name="Int. J. Syst. Evol. Microbiol.">
        <title>The Global Catalogue of Microorganisms (GCM) 10K type strain sequencing project: providing services to taxonomists for standard genome sequencing and annotation.</title>
        <authorList>
            <consortium name="The Broad Institute Genomics Platform"/>
            <consortium name="The Broad Institute Genome Sequencing Center for Infectious Disease"/>
            <person name="Wu L."/>
            <person name="Ma J."/>
        </authorList>
    </citation>
    <scope>NUCLEOTIDE SEQUENCE [LARGE SCALE GENOMIC DNA]</scope>
    <source>
        <strain evidence="3">CGMCC 1.15772</strain>
    </source>
</reference>
<organism evidence="2 3">
    <name type="scientific">Deinococcus lacus</name>
    <dbReference type="NCBI Taxonomy" id="392561"/>
    <lineage>
        <taxon>Bacteria</taxon>
        <taxon>Thermotogati</taxon>
        <taxon>Deinococcota</taxon>
        <taxon>Deinococci</taxon>
        <taxon>Deinococcales</taxon>
        <taxon>Deinococcaceae</taxon>
        <taxon>Deinococcus</taxon>
    </lineage>
</organism>
<evidence type="ECO:0008006" key="4">
    <source>
        <dbReference type="Google" id="ProtNLM"/>
    </source>
</evidence>
<evidence type="ECO:0000256" key="1">
    <source>
        <dbReference type="SAM" id="Coils"/>
    </source>
</evidence>
<keyword evidence="3" id="KW-1185">Reference proteome</keyword>
<feature type="coiled-coil region" evidence="1">
    <location>
        <begin position="4"/>
        <end position="31"/>
    </location>
</feature>
<dbReference type="Proteomes" id="UP001596297">
    <property type="component" value="Unassembled WGS sequence"/>
</dbReference>
<evidence type="ECO:0000313" key="2">
    <source>
        <dbReference type="EMBL" id="MFC6592532.1"/>
    </source>
</evidence>
<protein>
    <recommendedName>
        <fullName evidence="4">DUF5655 domain-containing protein</fullName>
    </recommendedName>
</protein>
<proteinExistence type="predicted"/>
<evidence type="ECO:0000313" key="3">
    <source>
        <dbReference type="Proteomes" id="UP001596297"/>
    </source>
</evidence>
<comment type="caution">
    <text evidence="2">The sequence shown here is derived from an EMBL/GenBank/DDBJ whole genome shotgun (WGS) entry which is preliminary data.</text>
</comment>
<sequence length="138" mass="15496">MNDFERLQTALKRQSEQRQAEQQNCEGLLNALYHALRYAAGPGLPFNNVRIELLTDKDPVLRPLPLGSWHAARIRLGLADVRVQVRRGPAGYLGEFGRGGHFRLEHITEESVTAVARQILRDVADMYAADRAAAHKLN</sequence>